<name>A0A1G6NEG7_9BACT</name>
<accession>A0A1G6NEG7</accession>
<keyword evidence="1" id="KW-0812">Transmembrane</keyword>
<dbReference type="Gene3D" id="2.160.20.120">
    <property type="match status" value="1"/>
</dbReference>
<protein>
    <submittedName>
        <fullName evidence="2">Uncharacterized protein</fullName>
    </submittedName>
</protein>
<proteinExistence type="predicted"/>
<dbReference type="STRING" id="686796.SAMN04488104_100395"/>
<gene>
    <name evidence="2" type="ORF">SAMN04488104_100395</name>
</gene>
<dbReference type="OrthoDB" id="823034at2"/>
<keyword evidence="3" id="KW-1185">Reference proteome</keyword>
<organism evidence="2 3">
    <name type="scientific">Algoriphagus faecimaris</name>
    <dbReference type="NCBI Taxonomy" id="686796"/>
    <lineage>
        <taxon>Bacteria</taxon>
        <taxon>Pseudomonadati</taxon>
        <taxon>Bacteroidota</taxon>
        <taxon>Cytophagia</taxon>
        <taxon>Cytophagales</taxon>
        <taxon>Cyclobacteriaceae</taxon>
        <taxon>Algoriphagus</taxon>
    </lineage>
</organism>
<evidence type="ECO:0000313" key="2">
    <source>
        <dbReference type="EMBL" id="SDC66223.1"/>
    </source>
</evidence>
<feature type="transmembrane region" description="Helical" evidence="1">
    <location>
        <begin position="7"/>
        <end position="29"/>
    </location>
</feature>
<keyword evidence="1" id="KW-0472">Membrane</keyword>
<dbReference type="EMBL" id="FNAC01000003">
    <property type="protein sequence ID" value="SDC66223.1"/>
    <property type="molecule type" value="Genomic_DNA"/>
</dbReference>
<dbReference type="Proteomes" id="UP000199060">
    <property type="component" value="Unassembled WGS sequence"/>
</dbReference>
<evidence type="ECO:0000256" key="1">
    <source>
        <dbReference type="SAM" id="Phobius"/>
    </source>
</evidence>
<sequence>MKKSNKLIFGFLGFLWVSLVLTLLVSFILTPQFSFVDEVRSEKFQLEEFSVVRIQNTSYLKIEVSDSTYLEYISIHGGDVKPPKTDPIKNYRISNDTLYINQLQQGENGSFALHVKNLSQILVSDKSRVYLTDLTLESLSFESPVHELRIVGLDGGGVDYRSGQLFLKGSIGELTGRLRDQAWLNIPSKIGKLDIDKSESASIWVD</sequence>
<dbReference type="AlphaFoldDB" id="A0A1G6NEG7"/>
<evidence type="ECO:0000313" key="3">
    <source>
        <dbReference type="Proteomes" id="UP000199060"/>
    </source>
</evidence>
<reference evidence="3" key="1">
    <citation type="submission" date="2016-10" db="EMBL/GenBank/DDBJ databases">
        <authorList>
            <person name="Varghese N."/>
            <person name="Submissions S."/>
        </authorList>
    </citation>
    <scope>NUCLEOTIDE SEQUENCE [LARGE SCALE GENOMIC DNA]</scope>
    <source>
        <strain evidence="3">DSM 23095</strain>
    </source>
</reference>
<dbReference type="RefSeq" id="WP_087939147.1">
    <property type="nucleotide sequence ID" value="NZ_FNAC01000003.1"/>
</dbReference>
<keyword evidence="1" id="KW-1133">Transmembrane helix</keyword>